<name>A0ACD0WRD6_CLALS</name>
<proteinExistence type="predicted"/>
<sequence length="459" mass="49940">MNIFKASMATTMSLDVKLLLFSVLLRRASFGLTNQVLTLFLEAAGISKTRVGVFMTLTLVGDTFISYLLAWYSDAIGRRMVMIIGCVLMLASGVVFAYSSDFWILLCAAILGVISTSGDETGPFKTVEEACLSHLSPSRARAHTFAIYGFLGTLGAAFGSSLCGFLVDFWNIRSKWPLEKCYRGIFIVYSVIALAKMVIAFCLSTSCEIGPDESVSEVAGPSSSEISENASFSENSEVGASEIQDSAMSEDTALLSNKSSAAFTQETKRILPRLLVVFMLDSFGYGFMPPAWIVYYFKTIFQVSASALGTLFFFTNLVDSVSSIVSAFTFHHLGPIKAILAAQLPSALFFMAVPFSSSFIVSAVLYFMFCACATMDVVPRQIFLTTVIPKKDLIRVMGTVNIGKTFARCIGPIFTGKLAQHNALQYGFIINGLCLILADTILGVSFVHMDTQVLQLHVE</sequence>
<protein>
    <submittedName>
        <fullName evidence="1">Uncharacterized membrane protein</fullName>
    </submittedName>
</protein>
<evidence type="ECO:0000313" key="2">
    <source>
        <dbReference type="Proteomes" id="UP000326582"/>
    </source>
</evidence>
<dbReference type="Proteomes" id="UP000326582">
    <property type="component" value="Chromosome 6"/>
</dbReference>
<reference evidence="2" key="1">
    <citation type="journal article" date="2019" name="MBio">
        <title>Comparative genomics for the elucidation of multidrug resistance (MDR) in Candida lusitaniae.</title>
        <authorList>
            <person name="Kannan A."/>
            <person name="Asner S.A."/>
            <person name="Trachsel E."/>
            <person name="Kelly S."/>
            <person name="Parker J."/>
            <person name="Sanglard D."/>
        </authorList>
    </citation>
    <scope>NUCLEOTIDE SEQUENCE [LARGE SCALE GENOMIC DNA]</scope>
    <source>
        <strain evidence="2">P1</strain>
    </source>
</reference>
<evidence type="ECO:0000313" key="1">
    <source>
        <dbReference type="EMBL" id="QFZ29860.1"/>
    </source>
</evidence>
<organism evidence="1 2">
    <name type="scientific">Clavispora lusitaniae</name>
    <name type="common">Candida lusitaniae</name>
    <dbReference type="NCBI Taxonomy" id="36911"/>
    <lineage>
        <taxon>Eukaryota</taxon>
        <taxon>Fungi</taxon>
        <taxon>Dikarya</taxon>
        <taxon>Ascomycota</taxon>
        <taxon>Saccharomycotina</taxon>
        <taxon>Pichiomycetes</taxon>
        <taxon>Metschnikowiaceae</taxon>
        <taxon>Clavispora</taxon>
    </lineage>
</organism>
<keyword evidence="2" id="KW-1185">Reference proteome</keyword>
<dbReference type="EMBL" id="CP038489">
    <property type="protein sequence ID" value="QFZ29860.1"/>
    <property type="molecule type" value="Genomic_DNA"/>
</dbReference>
<gene>
    <name evidence="1" type="ORF">EJF14_60374</name>
</gene>
<accession>A0ACD0WRD6</accession>